<feature type="non-terminal residue" evidence="1">
    <location>
        <position position="135"/>
    </location>
</feature>
<dbReference type="EMBL" id="CAJNNV010013902">
    <property type="protein sequence ID" value="CAE8602167.1"/>
    <property type="molecule type" value="Genomic_DNA"/>
</dbReference>
<name>A0A813ET05_POLGL</name>
<gene>
    <name evidence="1" type="ORF">PGLA1383_LOCUS20425</name>
</gene>
<feature type="non-terminal residue" evidence="1">
    <location>
        <position position="1"/>
    </location>
</feature>
<reference evidence="1" key="1">
    <citation type="submission" date="2021-02" db="EMBL/GenBank/DDBJ databases">
        <authorList>
            <person name="Dougan E. K."/>
            <person name="Rhodes N."/>
            <person name="Thang M."/>
            <person name="Chan C."/>
        </authorList>
    </citation>
    <scope>NUCLEOTIDE SEQUENCE</scope>
</reference>
<keyword evidence="2" id="KW-1185">Reference proteome</keyword>
<comment type="caution">
    <text evidence="1">The sequence shown here is derived from an EMBL/GenBank/DDBJ whole genome shotgun (WGS) entry which is preliminary data.</text>
</comment>
<dbReference type="Proteomes" id="UP000654075">
    <property type="component" value="Unassembled WGS sequence"/>
</dbReference>
<proteinExistence type="predicted"/>
<protein>
    <submittedName>
        <fullName evidence="1">Uncharacterized protein</fullName>
    </submittedName>
</protein>
<accession>A0A813ET05</accession>
<sequence length="135" mass="13745">SAVERATGALAAALDAHRAVAAGLSSSASPVALELQQGSPTSGGLRAVRGASVVEALAKGPHLEHLHLYEEDEVPERAQNGSHAREPALDLHTDAGLLLAFVPPVSAVDVVGASSEEAPELVIRVPSGELLRLGL</sequence>
<evidence type="ECO:0000313" key="1">
    <source>
        <dbReference type="EMBL" id="CAE8602167.1"/>
    </source>
</evidence>
<evidence type="ECO:0000313" key="2">
    <source>
        <dbReference type="Proteomes" id="UP000654075"/>
    </source>
</evidence>
<organism evidence="1 2">
    <name type="scientific">Polarella glacialis</name>
    <name type="common">Dinoflagellate</name>
    <dbReference type="NCBI Taxonomy" id="89957"/>
    <lineage>
        <taxon>Eukaryota</taxon>
        <taxon>Sar</taxon>
        <taxon>Alveolata</taxon>
        <taxon>Dinophyceae</taxon>
        <taxon>Suessiales</taxon>
        <taxon>Suessiaceae</taxon>
        <taxon>Polarella</taxon>
    </lineage>
</organism>
<dbReference type="AlphaFoldDB" id="A0A813ET05"/>